<evidence type="ECO:0000313" key="1">
    <source>
        <dbReference type="EMBL" id="OAT54052.1"/>
    </source>
</evidence>
<comment type="caution">
    <text evidence="1">The sequence shown here is derived from an EMBL/GenBank/DDBJ whole genome shotgun (WGS) entry which is preliminary data.</text>
</comment>
<protein>
    <submittedName>
        <fullName evidence="1">Uncharacterized protein</fullName>
    </submittedName>
</protein>
<proteinExistence type="predicted"/>
<reference evidence="1 2" key="1">
    <citation type="submission" date="2016-04" db="EMBL/GenBank/DDBJ databases">
        <title>ATOL: Assembling a taxonomically balanced genome-scale reconstruction of the evolutionary history of the Enterobacteriaceae.</title>
        <authorList>
            <person name="Plunkett G.III."/>
            <person name="Neeno-Eckwall E.C."/>
            <person name="Glasner J.D."/>
            <person name="Perna N.T."/>
        </authorList>
    </citation>
    <scope>NUCLEOTIDE SEQUENCE [LARGE SCALE GENOMIC DNA]</scope>
    <source>
        <strain evidence="1 2">ATCC 35613</strain>
    </source>
</reference>
<dbReference type="AlphaFoldDB" id="A0A1B7K1M3"/>
<accession>A0A1B7K1M3</accession>
<dbReference type="RefSeq" id="WP_169817206.1">
    <property type="nucleotide sequence ID" value="NZ_LXEW01000012.1"/>
</dbReference>
<dbReference type="Proteomes" id="UP000078224">
    <property type="component" value="Unassembled WGS sequence"/>
</dbReference>
<sequence>MFSLFLMICSAANCQFEPYGYIYPDELNCLIDKELLTDKGQVAECYPVEAIIRANN</sequence>
<name>A0A1B7K1M3_9GAMM</name>
<organism evidence="1 2">
    <name type="scientific">Providencia heimbachae ATCC 35613</name>
    <dbReference type="NCBI Taxonomy" id="1354272"/>
    <lineage>
        <taxon>Bacteria</taxon>
        <taxon>Pseudomonadati</taxon>
        <taxon>Pseudomonadota</taxon>
        <taxon>Gammaproteobacteria</taxon>
        <taxon>Enterobacterales</taxon>
        <taxon>Morganellaceae</taxon>
        <taxon>Providencia</taxon>
    </lineage>
</organism>
<dbReference type="PATRIC" id="fig|1354272.4.peg.665"/>
<gene>
    <name evidence="1" type="ORF">M998_0647</name>
</gene>
<dbReference type="EMBL" id="LXEW01000012">
    <property type="protein sequence ID" value="OAT54052.1"/>
    <property type="molecule type" value="Genomic_DNA"/>
</dbReference>
<keyword evidence="2" id="KW-1185">Reference proteome</keyword>
<evidence type="ECO:0000313" key="2">
    <source>
        <dbReference type="Proteomes" id="UP000078224"/>
    </source>
</evidence>